<reference evidence="2" key="1">
    <citation type="submission" date="2013-07" db="EMBL/GenBank/DDBJ databases">
        <title>Isolation and characterization of PM16 - a novel Podoviridae bacteriophage specific for Proteus mirabilis.</title>
        <authorList>
            <person name="Morozova V.V."/>
            <person name="Tupikin A.E."/>
            <person name="Kabilov M.R."/>
            <person name="Kurilshikov A.M."/>
            <person name="Babkin I.V."/>
            <person name="Shedko E.D."/>
        </authorList>
    </citation>
    <scope>NUCLEOTIDE SEQUENCE [LARGE SCALE GENOMIC DNA]</scope>
</reference>
<dbReference type="GeneID" id="24722489"/>
<accession>A0A0A6ZK95</accession>
<dbReference type="KEGG" id="vg:24722489"/>
<organism evidence="1 2">
    <name type="scientific">Proteus phage PM16</name>
    <dbReference type="NCBI Taxonomy" id="1357704"/>
    <lineage>
        <taxon>Viruses</taxon>
        <taxon>Duplodnaviria</taxon>
        <taxon>Heunggongvirae</taxon>
        <taxon>Uroviricota</taxon>
        <taxon>Caudoviricetes</taxon>
        <taxon>Autographivirales</taxon>
        <taxon>Autoscriptoviridae</taxon>
        <taxon>Slopekvirinae</taxon>
        <taxon>Novosibovirus</taxon>
        <taxon>Novosibovirus PM16</taxon>
    </lineage>
</organism>
<sequence>MSKINRTVLHESVPTIQEFSLGGTVRTRFDLFRDSDYRIWQYLGDVPFLVPPLSTPTSTGGILSSSNKDGKWVDTGATVLEDKLKSPEGYKLIGGLSGKLMSFDISTLVDTPNSAALNSIFKRFRDERIELYSSKPITFIIDEDVTMYGNCDLSNCVFNLKGGKVNYEDERYNYTTVASVHGYPLKELSKNLDIMDYSDELSNCLVKITSKEVDLYRYLNGVYTPKYKGEVNFHTKNGELLYSLKNTYNSPVVCTFIKLPSTRNVVKLPEFTGTVTRWAFNVRRSLVDVYCTYNNTLVQVPDNQSILSSGDTYGVNWCVQMSGIEQSSNNSRYSVLMEYVLKHTFTNSFCGLGWRAIDGNYCRDVSLYNCHMDVVAFHYGSSKITIQDSVVKSSSFGTGAHDESISIINSTIQRTGIRTDYGELKGTFDIIGSTVDVPAGRGVHGFFVCYPSNVSTSSKQPRQLFLPEGVRVQAVFKWGEGTTLNLVEFKNNYIESSTGDTFRMPTVIDFTGSVFLGLDSTFTFSTSTSTGTCIVLKPSFSSALFKVTLGVNGGKCLYNFQSNVDTSFSTPVYGDSECSITVQGGTVRGLVLTSGGVGTFKGTLSMSNTRYIVPENGGHNLHTTGWTFYNQVTFDGTEYTKKNGSKPIINVWGNSVVGNIAISAKSTDSRDVLDGKTLVCPREGEAGNF</sequence>
<keyword evidence="2" id="KW-1185">Reference proteome</keyword>
<proteinExistence type="predicted"/>
<name>A0A0A6ZK95_9CAUD</name>
<dbReference type="OrthoDB" id="499at10239"/>
<dbReference type="Gene3D" id="2.10.10.80">
    <property type="match status" value="1"/>
</dbReference>
<evidence type="ECO:0000313" key="2">
    <source>
        <dbReference type="Proteomes" id="UP000031091"/>
    </source>
</evidence>
<dbReference type="EMBL" id="KF319020">
    <property type="protein sequence ID" value="AGZ17289.1"/>
    <property type="molecule type" value="Genomic_DNA"/>
</dbReference>
<dbReference type="RefSeq" id="YP_009147879.1">
    <property type="nucleotide sequence ID" value="NC_027342.1"/>
</dbReference>
<evidence type="ECO:0000313" key="1">
    <source>
        <dbReference type="EMBL" id="AGZ17289.1"/>
    </source>
</evidence>
<protein>
    <submittedName>
        <fullName evidence="1">Virion protein</fullName>
    </submittedName>
</protein>
<dbReference type="Proteomes" id="UP000031091">
    <property type="component" value="Segment"/>
</dbReference>
<gene>
    <name evidence="1" type="ORF">PM16_45</name>
</gene>